<reference evidence="1 2" key="1">
    <citation type="submission" date="2016-11" db="EMBL/GenBank/DDBJ databases">
        <authorList>
            <person name="Jaros S."/>
            <person name="Januszkiewicz K."/>
            <person name="Wedrychowicz H."/>
        </authorList>
    </citation>
    <scope>NUCLEOTIDE SEQUENCE [LARGE SCALE GENOMIC DNA]</scope>
    <source>
        <strain evidence="1 2">GAS242</strain>
    </source>
</reference>
<evidence type="ECO:0000313" key="1">
    <source>
        <dbReference type="EMBL" id="SHH59909.1"/>
    </source>
</evidence>
<protein>
    <submittedName>
        <fullName evidence="1">Uncharacterized protein</fullName>
    </submittedName>
</protein>
<accession>A0A1M5UAC6</accession>
<dbReference type="EMBL" id="LT670818">
    <property type="protein sequence ID" value="SHH59909.1"/>
    <property type="molecule type" value="Genomic_DNA"/>
</dbReference>
<evidence type="ECO:0000313" key="2">
    <source>
        <dbReference type="Proteomes" id="UP000190675"/>
    </source>
</evidence>
<organism evidence="1 2">
    <name type="scientific">Bradyrhizobium erythrophlei</name>
    <dbReference type="NCBI Taxonomy" id="1437360"/>
    <lineage>
        <taxon>Bacteria</taxon>
        <taxon>Pseudomonadati</taxon>
        <taxon>Pseudomonadota</taxon>
        <taxon>Alphaproteobacteria</taxon>
        <taxon>Hyphomicrobiales</taxon>
        <taxon>Nitrobacteraceae</taxon>
        <taxon>Bradyrhizobium</taxon>
    </lineage>
</organism>
<dbReference type="Proteomes" id="UP000190675">
    <property type="component" value="Chromosome I"/>
</dbReference>
<sequence>MAILPRKRRLNDPDLRDRLYELLEHDHLPYSVGSRFVRLIADTAEAAKGDLAAAEVAQAKHDDQPAKE</sequence>
<name>A0A1M5UAC6_9BRAD</name>
<gene>
    <name evidence="1" type="ORF">SAMN05444169_8275</name>
</gene>
<dbReference type="RefSeq" id="WP_079571616.1">
    <property type="nucleotide sequence ID" value="NZ_LT670818.1"/>
</dbReference>
<proteinExistence type="predicted"/>
<dbReference type="AlphaFoldDB" id="A0A1M5UAC6"/>